<evidence type="ECO:0000256" key="1">
    <source>
        <dbReference type="SAM" id="MobiDB-lite"/>
    </source>
</evidence>
<accession>A0AAV1DXY3</accession>
<name>A0AAV1DXY3_OLDCO</name>
<dbReference type="AlphaFoldDB" id="A0AAV1DXY3"/>
<dbReference type="EMBL" id="OX459124">
    <property type="protein sequence ID" value="CAI9112006.1"/>
    <property type="molecule type" value="Genomic_DNA"/>
</dbReference>
<feature type="region of interest" description="Disordered" evidence="1">
    <location>
        <begin position="1"/>
        <end position="23"/>
    </location>
</feature>
<feature type="region of interest" description="Disordered" evidence="1">
    <location>
        <begin position="88"/>
        <end position="110"/>
    </location>
</feature>
<dbReference type="Proteomes" id="UP001161247">
    <property type="component" value="Chromosome 7"/>
</dbReference>
<feature type="compositionally biased region" description="Basic residues" evidence="1">
    <location>
        <begin position="93"/>
        <end position="102"/>
    </location>
</feature>
<protein>
    <submittedName>
        <fullName evidence="2">OLC1v1012369C1</fullName>
    </submittedName>
</protein>
<evidence type="ECO:0000313" key="3">
    <source>
        <dbReference type="Proteomes" id="UP001161247"/>
    </source>
</evidence>
<reference evidence="2" key="1">
    <citation type="submission" date="2023-03" db="EMBL/GenBank/DDBJ databases">
        <authorList>
            <person name="Julca I."/>
        </authorList>
    </citation>
    <scope>NUCLEOTIDE SEQUENCE</scope>
</reference>
<proteinExistence type="predicted"/>
<gene>
    <name evidence="2" type="ORF">OLC1_LOCUS19278</name>
</gene>
<sequence>MPISVPILIPSPMPTENQRESDSVTEFYAEEEASTSCLYQQRTQTSNPQQLPQGSRRELKQKLQPKNYHRGYKKYATDKGMQLKYQQNQPKVASRRKCKVSKQHQVFIRS</sequence>
<evidence type="ECO:0000313" key="2">
    <source>
        <dbReference type="EMBL" id="CAI9112006.1"/>
    </source>
</evidence>
<feature type="region of interest" description="Disordered" evidence="1">
    <location>
        <begin position="35"/>
        <end position="69"/>
    </location>
</feature>
<keyword evidence="3" id="KW-1185">Reference proteome</keyword>
<organism evidence="2 3">
    <name type="scientific">Oldenlandia corymbosa var. corymbosa</name>
    <dbReference type="NCBI Taxonomy" id="529605"/>
    <lineage>
        <taxon>Eukaryota</taxon>
        <taxon>Viridiplantae</taxon>
        <taxon>Streptophyta</taxon>
        <taxon>Embryophyta</taxon>
        <taxon>Tracheophyta</taxon>
        <taxon>Spermatophyta</taxon>
        <taxon>Magnoliopsida</taxon>
        <taxon>eudicotyledons</taxon>
        <taxon>Gunneridae</taxon>
        <taxon>Pentapetalae</taxon>
        <taxon>asterids</taxon>
        <taxon>lamiids</taxon>
        <taxon>Gentianales</taxon>
        <taxon>Rubiaceae</taxon>
        <taxon>Rubioideae</taxon>
        <taxon>Spermacoceae</taxon>
        <taxon>Hedyotis-Oldenlandia complex</taxon>
        <taxon>Oldenlandia</taxon>
    </lineage>
</organism>
<feature type="compositionally biased region" description="Polar residues" evidence="1">
    <location>
        <begin position="35"/>
        <end position="53"/>
    </location>
</feature>